<evidence type="ECO:0000313" key="2">
    <source>
        <dbReference type="EMBL" id="MPQ45185.1"/>
    </source>
</evidence>
<reference evidence="2 3" key="1">
    <citation type="submission" date="2019-10" db="EMBL/GenBank/DDBJ databases">
        <title>The Genome Sequence of Clostridium tarantellae Isolated from Fish Brain.</title>
        <authorList>
            <person name="Bano L."/>
            <person name="Kiel M."/>
            <person name="Sales G."/>
            <person name="Doxey A.C."/>
            <person name="Mansfield M.J."/>
            <person name="Schiavone M."/>
            <person name="Rossetto O."/>
            <person name="Pirazzini M."/>
            <person name="Dobrindt U."/>
            <person name="Montecucco C."/>
        </authorList>
    </citation>
    <scope>NUCLEOTIDE SEQUENCE [LARGE SCALE GENOMIC DNA]</scope>
    <source>
        <strain evidence="2 3">DSM 3997</strain>
    </source>
</reference>
<sequence>MRKIYIFTIIMVIVVFYGCSSNTLNFSDLEPSTIVVNHDNISAIIKENIIRSSKEDITLILENKTQYEYYYGEYFNLEIELDNSWYKVPLDKNLDFKDLAIILKENSKSSDIIKLSKHFTNLPEGKYRIVKSLYLDDEETIIVAPFEIKNNKNIS</sequence>
<proteinExistence type="predicted"/>
<protein>
    <recommendedName>
        <fullName evidence="1">Bacterial Ig-like domain-containing protein</fullName>
    </recommendedName>
</protein>
<dbReference type="RefSeq" id="WP_152892252.1">
    <property type="nucleotide sequence ID" value="NZ_WHJC01000486.1"/>
</dbReference>
<evidence type="ECO:0000259" key="1">
    <source>
        <dbReference type="Pfam" id="PF20251"/>
    </source>
</evidence>
<dbReference type="OrthoDB" id="1935970at2"/>
<organism evidence="2 3">
    <name type="scientific">Clostridium tarantellae</name>
    <dbReference type="NCBI Taxonomy" id="39493"/>
    <lineage>
        <taxon>Bacteria</taxon>
        <taxon>Bacillati</taxon>
        <taxon>Bacillota</taxon>
        <taxon>Clostridia</taxon>
        <taxon>Eubacteriales</taxon>
        <taxon>Clostridiaceae</taxon>
        <taxon>Clostridium</taxon>
    </lineage>
</organism>
<feature type="domain" description="Bacterial Ig-like" evidence="1">
    <location>
        <begin position="43"/>
        <end position="138"/>
    </location>
</feature>
<dbReference type="AlphaFoldDB" id="A0A6I1MP34"/>
<dbReference type="InterPro" id="IPR046878">
    <property type="entry name" value="Big_14"/>
</dbReference>
<evidence type="ECO:0000313" key="3">
    <source>
        <dbReference type="Proteomes" id="UP000430345"/>
    </source>
</evidence>
<dbReference type="PROSITE" id="PS51257">
    <property type="entry name" value="PROKAR_LIPOPROTEIN"/>
    <property type="match status" value="1"/>
</dbReference>
<comment type="caution">
    <text evidence="2">The sequence shown here is derived from an EMBL/GenBank/DDBJ whole genome shotgun (WGS) entry which is preliminary data.</text>
</comment>
<dbReference type="Proteomes" id="UP000430345">
    <property type="component" value="Unassembled WGS sequence"/>
</dbReference>
<accession>A0A6I1MP34</accession>
<gene>
    <name evidence="2" type="ORF">GBZ86_15825</name>
</gene>
<keyword evidence="3" id="KW-1185">Reference proteome</keyword>
<dbReference type="EMBL" id="WHJC01000486">
    <property type="protein sequence ID" value="MPQ45185.1"/>
    <property type="molecule type" value="Genomic_DNA"/>
</dbReference>
<name>A0A6I1MP34_9CLOT</name>
<dbReference type="Pfam" id="PF20251">
    <property type="entry name" value="Big_14"/>
    <property type="match status" value="1"/>
</dbReference>